<evidence type="ECO:0000313" key="1">
    <source>
        <dbReference type="Ensembl" id="ENSOARP00020036856.1"/>
    </source>
</evidence>
<organism evidence="1">
    <name type="scientific">Ovis aries</name>
    <name type="common">Sheep</name>
    <dbReference type="NCBI Taxonomy" id="9940"/>
    <lineage>
        <taxon>Eukaryota</taxon>
        <taxon>Metazoa</taxon>
        <taxon>Chordata</taxon>
        <taxon>Craniata</taxon>
        <taxon>Vertebrata</taxon>
        <taxon>Euteleostomi</taxon>
        <taxon>Mammalia</taxon>
        <taxon>Eutheria</taxon>
        <taxon>Laurasiatheria</taxon>
        <taxon>Artiodactyla</taxon>
        <taxon>Ruminantia</taxon>
        <taxon>Pecora</taxon>
        <taxon>Bovidae</taxon>
        <taxon>Caprinae</taxon>
        <taxon>Ovis</taxon>
    </lineage>
</organism>
<name>A0AC11CWD7_SHEEP</name>
<reference evidence="1" key="1">
    <citation type="submission" date="2020-11" db="EMBL/GenBank/DDBJ databases">
        <authorList>
            <person name="Davenport K.M."/>
            <person name="Bickhart D.M."/>
            <person name="Smith T.P.L."/>
            <person name="Murdoch B.M."/>
            <person name="Rosen B.D."/>
        </authorList>
    </citation>
    <scope>NUCLEOTIDE SEQUENCE [LARGE SCALE GENOMIC DNA]</scope>
    <source>
        <strain evidence="1">OAR_USU_Benz2616</strain>
    </source>
</reference>
<sequence>IIRETKRPCSGDISAETQDDSLPSFWSGAPSSPCSGLSASHSPAPHSERPARVCPPQLKLVATRSPAEVAHEAAALLVQEAFPAIRRLHPALPGRPPVLPEEWHGTAEGCDGWTRRTDGRGPARRPRGRACPGRLLGVLGGRLCSAFWHLDRHQNADDFLLWYLDQHPSPDDFSLWPRRKNNCKDCLSEKHVTGTSLVVQGLRIHSPVQGTWVRSLVREQSSHRP</sequence>
<reference evidence="1" key="3">
    <citation type="submission" date="2025-09" db="UniProtKB">
        <authorList>
            <consortium name="Ensembl"/>
        </authorList>
    </citation>
    <scope>IDENTIFICATION</scope>
</reference>
<dbReference type="Ensembl" id="ENSOART00020080214.1">
    <property type="protein sequence ID" value="ENSOARP00020036856.1"/>
    <property type="gene ID" value="ENSOARG00020037464.1"/>
</dbReference>
<proteinExistence type="predicted"/>
<reference evidence="1" key="2">
    <citation type="submission" date="2025-08" db="UniProtKB">
        <authorList>
            <consortium name="Ensembl"/>
        </authorList>
    </citation>
    <scope>IDENTIFICATION</scope>
</reference>
<accession>A0AC11CWD7</accession>
<protein>
    <submittedName>
        <fullName evidence="1">Uncharacterized protein</fullName>
    </submittedName>
</protein>